<dbReference type="GO" id="GO:0032993">
    <property type="term" value="C:protein-DNA complex"/>
    <property type="evidence" value="ECO:0007669"/>
    <property type="project" value="TreeGrafter"/>
</dbReference>
<dbReference type="Gene3D" id="1.10.10.10">
    <property type="entry name" value="Winged helix-like DNA-binding domain superfamily/Winged helix DNA-binding domain"/>
    <property type="match status" value="1"/>
</dbReference>
<keyword evidence="3" id="KW-0805">Transcription regulation</keyword>
<dbReference type="SUPFAM" id="SSF52172">
    <property type="entry name" value="CheY-like"/>
    <property type="match status" value="1"/>
</dbReference>
<evidence type="ECO:0000256" key="4">
    <source>
        <dbReference type="ARBA" id="ARBA00023125"/>
    </source>
</evidence>
<evidence type="ECO:0000256" key="2">
    <source>
        <dbReference type="ARBA" id="ARBA00023012"/>
    </source>
</evidence>
<protein>
    <submittedName>
        <fullName evidence="10">Response regulator transcription factor</fullName>
    </submittedName>
</protein>
<dbReference type="SMART" id="SM00448">
    <property type="entry name" value="REC"/>
    <property type="match status" value="1"/>
</dbReference>
<evidence type="ECO:0000256" key="5">
    <source>
        <dbReference type="ARBA" id="ARBA00023163"/>
    </source>
</evidence>
<dbReference type="RefSeq" id="WP_353714215.1">
    <property type="nucleotide sequence ID" value="NZ_CP159307.1"/>
</dbReference>
<dbReference type="InterPro" id="IPR036388">
    <property type="entry name" value="WH-like_DNA-bd_sf"/>
</dbReference>
<evidence type="ECO:0000259" key="8">
    <source>
        <dbReference type="PROSITE" id="PS50110"/>
    </source>
</evidence>
<dbReference type="AlphaFoldDB" id="A0AAU8G956"/>
<dbReference type="Pfam" id="PF00486">
    <property type="entry name" value="Trans_reg_C"/>
    <property type="match status" value="1"/>
</dbReference>
<name>A0AAU8G956_9CHLR</name>
<dbReference type="PROSITE" id="PS51755">
    <property type="entry name" value="OMPR_PHOB"/>
    <property type="match status" value="1"/>
</dbReference>
<dbReference type="GO" id="GO:0000976">
    <property type="term" value="F:transcription cis-regulatory region binding"/>
    <property type="evidence" value="ECO:0007669"/>
    <property type="project" value="TreeGrafter"/>
</dbReference>
<dbReference type="CDD" id="cd00383">
    <property type="entry name" value="trans_reg_C"/>
    <property type="match status" value="1"/>
</dbReference>
<dbReference type="EMBL" id="CP159307">
    <property type="protein sequence ID" value="XCH32952.1"/>
    <property type="molecule type" value="Genomic_DNA"/>
</dbReference>
<feature type="modified residue" description="4-aspartylphosphate" evidence="6">
    <location>
        <position position="53"/>
    </location>
</feature>
<dbReference type="Pfam" id="PF00072">
    <property type="entry name" value="Response_reg"/>
    <property type="match status" value="1"/>
</dbReference>
<organism evidence="10">
    <name type="scientific">Dehalogenimonas sp. 4OHTPN</name>
    <dbReference type="NCBI Taxonomy" id="3166643"/>
    <lineage>
        <taxon>Bacteria</taxon>
        <taxon>Bacillati</taxon>
        <taxon>Chloroflexota</taxon>
        <taxon>Dehalococcoidia</taxon>
        <taxon>Dehalococcoidales</taxon>
        <taxon>Dehalococcoidaceae</taxon>
        <taxon>Dehalogenimonas</taxon>
    </lineage>
</organism>
<feature type="domain" description="Response regulatory" evidence="8">
    <location>
        <begin position="2"/>
        <end position="117"/>
    </location>
</feature>
<feature type="domain" description="OmpR/PhoB-type" evidence="9">
    <location>
        <begin position="125"/>
        <end position="224"/>
    </location>
</feature>
<evidence type="ECO:0000256" key="3">
    <source>
        <dbReference type="ARBA" id="ARBA00023015"/>
    </source>
</evidence>
<reference evidence="10" key="1">
    <citation type="submission" date="2024-06" db="EMBL/GenBank/DDBJ databases">
        <title>A Novel Isolate, Dehalogenimonas sp. Strain 4OHTPN, Dechlorinates Aromatic 4 Hydroxy chlorothalonil by a Novel Reductive Dehalogenase.</title>
        <authorList>
            <person name="Liu G."/>
        </authorList>
    </citation>
    <scope>NUCLEOTIDE SEQUENCE</scope>
    <source>
        <strain evidence="10">4OHTPN</strain>
    </source>
</reference>
<dbReference type="PANTHER" id="PTHR48111">
    <property type="entry name" value="REGULATOR OF RPOS"/>
    <property type="match status" value="1"/>
</dbReference>
<gene>
    <name evidence="10" type="ORF">ABV300_07305</name>
</gene>
<evidence type="ECO:0000256" key="7">
    <source>
        <dbReference type="PROSITE-ProRule" id="PRU01091"/>
    </source>
</evidence>
<proteinExistence type="predicted"/>
<keyword evidence="4 7" id="KW-0238">DNA-binding</keyword>
<evidence type="ECO:0000256" key="6">
    <source>
        <dbReference type="PROSITE-ProRule" id="PRU00169"/>
    </source>
</evidence>
<evidence type="ECO:0000256" key="1">
    <source>
        <dbReference type="ARBA" id="ARBA00022553"/>
    </source>
</evidence>
<keyword evidence="5" id="KW-0804">Transcription</keyword>
<dbReference type="InterPro" id="IPR001867">
    <property type="entry name" value="OmpR/PhoB-type_DNA-bd"/>
</dbReference>
<dbReference type="GO" id="GO:0000156">
    <property type="term" value="F:phosphorelay response regulator activity"/>
    <property type="evidence" value="ECO:0007669"/>
    <property type="project" value="TreeGrafter"/>
</dbReference>
<dbReference type="InterPro" id="IPR039420">
    <property type="entry name" value="WalR-like"/>
</dbReference>
<dbReference type="PROSITE" id="PS50110">
    <property type="entry name" value="RESPONSE_REGULATORY"/>
    <property type="match status" value="1"/>
</dbReference>
<evidence type="ECO:0000259" key="9">
    <source>
        <dbReference type="PROSITE" id="PS51755"/>
    </source>
</evidence>
<sequence length="225" mass="24851">MKVVLIEDDPGIIEYISMAFGVGWPDSKIVACQRGEGGVELVGSENPDAVILDLGLPDISGFEALKRIREFSDVPILIVSVRDNEQDIVKGIELGADEYVVKPFGQLELMARVKALIRRHSPKLTAKITRGPLAFDPLSGELTIKQKKIRLTRTEGIIMTALMKNTAALVTHSELAESIWGDDYATSVDTLRVYIKRLRSKIEIDPDTPVFIVARPGRGYVLQLP</sequence>
<dbReference type="Gene3D" id="3.40.50.2300">
    <property type="match status" value="1"/>
</dbReference>
<dbReference type="GO" id="GO:0006355">
    <property type="term" value="P:regulation of DNA-templated transcription"/>
    <property type="evidence" value="ECO:0007669"/>
    <property type="project" value="InterPro"/>
</dbReference>
<dbReference type="InterPro" id="IPR001789">
    <property type="entry name" value="Sig_transdc_resp-reg_receiver"/>
</dbReference>
<feature type="DNA-binding region" description="OmpR/PhoB-type" evidence="7">
    <location>
        <begin position="125"/>
        <end position="224"/>
    </location>
</feature>
<dbReference type="InterPro" id="IPR011006">
    <property type="entry name" value="CheY-like_superfamily"/>
</dbReference>
<accession>A0AAU8G956</accession>
<keyword evidence="2" id="KW-0902">Two-component regulatory system</keyword>
<dbReference type="GO" id="GO:0005829">
    <property type="term" value="C:cytosol"/>
    <property type="evidence" value="ECO:0007669"/>
    <property type="project" value="TreeGrafter"/>
</dbReference>
<dbReference type="SMART" id="SM00862">
    <property type="entry name" value="Trans_reg_C"/>
    <property type="match status" value="1"/>
</dbReference>
<evidence type="ECO:0000313" key="10">
    <source>
        <dbReference type="EMBL" id="XCH32952.1"/>
    </source>
</evidence>
<dbReference type="PANTHER" id="PTHR48111:SF1">
    <property type="entry name" value="TWO-COMPONENT RESPONSE REGULATOR ORR33"/>
    <property type="match status" value="1"/>
</dbReference>
<keyword evidence="1 6" id="KW-0597">Phosphoprotein</keyword>
<dbReference type="Gene3D" id="6.10.250.690">
    <property type="match status" value="1"/>
</dbReference>